<proteinExistence type="predicted"/>
<gene>
    <name evidence="4" type="ordered locus">MLP_42780</name>
</gene>
<sequence length="260" mass="28610">MGTPWSAPIQEVIIKASTDAQKLLLQVQTLDSALIQLAHRRRTLPEHGELQRLTVESEELDDALVAAQTAVSDLEADQERAEADLEPVRQRLARNQQRIADGTIADPKALNSMIEEVEHLKKRISDLEDAELEVMEALEEAIATRDRRQAEAAELAERKLTATVRRDEQLAVIESDATARRQDREALTPQLPADLLALYSKIATGHGGVGAAELVQRRCTGCRLEVNAADLRAFAAAAADEVLRCEECGRILVRTDQSGI</sequence>
<keyword evidence="5" id="KW-1185">Reference proteome</keyword>
<dbReference type="Pfam" id="PF02591">
    <property type="entry name" value="Zn_ribbon_9"/>
    <property type="match status" value="1"/>
</dbReference>
<dbReference type="KEGG" id="mph:MLP_42780"/>
<dbReference type="PANTHER" id="PTHR39082:SF1">
    <property type="entry name" value="SCAVENGER RECEPTOR CLASS A MEMBER 3"/>
    <property type="match status" value="1"/>
</dbReference>
<dbReference type="RefSeq" id="WP_013865126.1">
    <property type="nucleotide sequence ID" value="NC_015635.1"/>
</dbReference>
<dbReference type="STRING" id="1032480.MLP_42780"/>
<protein>
    <submittedName>
        <fullName evidence="4">Uncharacterized protein</fullName>
    </submittedName>
</protein>
<feature type="domain" description="C4-type zinc ribbon" evidence="2">
    <location>
        <begin position="218"/>
        <end position="252"/>
    </location>
</feature>
<dbReference type="AlphaFoldDB" id="F5XSN4"/>
<dbReference type="PANTHER" id="PTHR39082">
    <property type="entry name" value="PHOSPHOLIPASE C-BETA-2-RELATED"/>
    <property type="match status" value="1"/>
</dbReference>
<evidence type="ECO:0000313" key="5">
    <source>
        <dbReference type="Proteomes" id="UP000007947"/>
    </source>
</evidence>
<organism evidence="4 5">
    <name type="scientific">Microlunatus phosphovorus (strain ATCC 700054 / DSM 10555 / JCM 9379 / NBRC 101784 / NCIMB 13414 / VKM Ac-1990 / NM-1)</name>
    <dbReference type="NCBI Taxonomy" id="1032480"/>
    <lineage>
        <taxon>Bacteria</taxon>
        <taxon>Bacillati</taxon>
        <taxon>Actinomycetota</taxon>
        <taxon>Actinomycetes</taxon>
        <taxon>Propionibacteriales</taxon>
        <taxon>Propionibacteriaceae</taxon>
        <taxon>Microlunatus</taxon>
    </lineage>
</organism>
<accession>F5XSN4</accession>
<keyword evidence="1" id="KW-0175">Coiled coil</keyword>
<dbReference type="Gene3D" id="1.10.287.1490">
    <property type="match status" value="1"/>
</dbReference>
<evidence type="ECO:0000259" key="2">
    <source>
        <dbReference type="Pfam" id="PF02591"/>
    </source>
</evidence>
<feature type="coiled-coil region" evidence="1">
    <location>
        <begin position="50"/>
        <end position="84"/>
    </location>
</feature>
<dbReference type="InterPro" id="IPR056003">
    <property type="entry name" value="CT398_CC_hairpin"/>
</dbReference>
<evidence type="ECO:0000259" key="3">
    <source>
        <dbReference type="Pfam" id="PF24481"/>
    </source>
</evidence>
<feature type="coiled-coil region" evidence="1">
    <location>
        <begin position="110"/>
        <end position="158"/>
    </location>
</feature>
<feature type="domain" description="CT398-like coiled coil hairpin" evidence="3">
    <location>
        <begin position="27"/>
        <end position="206"/>
    </location>
</feature>
<dbReference type="Proteomes" id="UP000007947">
    <property type="component" value="Chromosome"/>
</dbReference>
<dbReference type="InterPro" id="IPR052376">
    <property type="entry name" value="Oxidative_Scav/Glycosyltrans"/>
</dbReference>
<dbReference type="EMBL" id="AP012204">
    <property type="protein sequence ID" value="BAK37292.1"/>
    <property type="molecule type" value="Genomic_DNA"/>
</dbReference>
<name>F5XSN4_MICPN</name>
<dbReference type="InterPro" id="IPR003743">
    <property type="entry name" value="Zf-RING_7"/>
</dbReference>
<evidence type="ECO:0000313" key="4">
    <source>
        <dbReference type="EMBL" id="BAK37292.1"/>
    </source>
</evidence>
<dbReference type="eggNOG" id="COG1579">
    <property type="taxonomic scope" value="Bacteria"/>
</dbReference>
<evidence type="ECO:0000256" key="1">
    <source>
        <dbReference type="SAM" id="Coils"/>
    </source>
</evidence>
<dbReference type="Pfam" id="PF24481">
    <property type="entry name" value="CT398_CC"/>
    <property type="match status" value="1"/>
</dbReference>
<reference evidence="4 5" key="1">
    <citation type="submission" date="2011-05" db="EMBL/GenBank/DDBJ databases">
        <title>Whole genome sequence of Microlunatus phosphovorus NM-1.</title>
        <authorList>
            <person name="Hosoyama A."/>
            <person name="Sasaki K."/>
            <person name="Harada T."/>
            <person name="Igarashi R."/>
            <person name="Kawakoshi A."/>
            <person name="Sasagawa M."/>
            <person name="Fukada J."/>
            <person name="Nakamura S."/>
            <person name="Katano Y."/>
            <person name="Hanada S."/>
            <person name="Kamagata Y."/>
            <person name="Nakamura N."/>
            <person name="Yamazaki S."/>
            <person name="Fujita N."/>
        </authorList>
    </citation>
    <scope>NUCLEOTIDE SEQUENCE [LARGE SCALE GENOMIC DNA]</scope>
    <source>
        <strain evidence="5">ATCC 700054 / DSM 10555 / JCM 9379 / NBRC 101784 / NCIMB 13414 / VKM Ac-1990 / NM-1</strain>
    </source>
</reference>
<dbReference type="HOGENOM" id="CLU_073076_0_0_11"/>